<dbReference type="InterPro" id="IPR015421">
    <property type="entry name" value="PyrdxlP-dep_Trfase_major"/>
</dbReference>
<reference evidence="4 5" key="1">
    <citation type="submission" date="2016-07" db="EMBL/GenBank/DDBJ databases">
        <title>Pervasive Adenine N6-methylation of Active Genes in Fungi.</title>
        <authorList>
            <consortium name="DOE Joint Genome Institute"/>
            <person name="Mondo S.J."/>
            <person name="Dannebaum R.O."/>
            <person name="Kuo R.C."/>
            <person name="Labutti K."/>
            <person name="Haridas S."/>
            <person name="Kuo A."/>
            <person name="Salamov A."/>
            <person name="Ahrendt S.R."/>
            <person name="Lipzen A."/>
            <person name="Sullivan W."/>
            <person name="Andreopoulos W.B."/>
            <person name="Clum A."/>
            <person name="Lindquist E."/>
            <person name="Daum C."/>
            <person name="Ramamoorthy G.K."/>
            <person name="Gryganskyi A."/>
            <person name="Culley D."/>
            <person name="Magnuson J.K."/>
            <person name="James T.Y."/>
            <person name="O'Malley M.A."/>
            <person name="Stajich J.E."/>
            <person name="Spatafora J.W."/>
            <person name="Visel A."/>
            <person name="Grigoriev I.V."/>
        </authorList>
    </citation>
    <scope>NUCLEOTIDE SEQUENCE [LARGE SCALE GENOMIC DNA]</scope>
    <source>
        <strain evidence="4 5">68-887.2</strain>
    </source>
</reference>
<evidence type="ECO:0000256" key="3">
    <source>
        <dbReference type="RuleBase" id="RU003560"/>
    </source>
</evidence>
<evidence type="ECO:0000313" key="5">
    <source>
        <dbReference type="Proteomes" id="UP000193986"/>
    </source>
</evidence>
<dbReference type="STRING" id="71784.A0A1Y2AKP4"/>
<accession>A0A1Y2AKP4</accession>
<comment type="similarity">
    <text evidence="1 3">Belongs to the class-III pyridoxal-phosphate-dependent aminotransferase family.</text>
</comment>
<dbReference type="EMBL" id="MCFC01000083">
    <property type="protein sequence ID" value="ORY23123.1"/>
    <property type="molecule type" value="Genomic_DNA"/>
</dbReference>
<dbReference type="InParanoid" id="A0A1Y2AKP4"/>
<dbReference type="NCBIfam" id="NF005685">
    <property type="entry name" value="PRK07483.1"/>
    <property type="match status" value="1"/>
</dbReference>
<dbReference type="GO" id="GO:0008483">
    <property type="term" value="F:transaminase activity"/>
    <property type="evidence" value="ECO:0007669"/>
    <property type="project" value="UniProtKB-KW"/>
</dbReference>
<evidence type="ECO:0000256" key="1">
    <source>
        <dbReference type="ARBA" id="ARBA00008954"/>
    </source>
</evidence>
<dbReference type="Gene3D" id="3.40.640.10">
    <property type="entry name" value="Type I PLP-dependent aspartate aminotransferase-like (Major domain)"/>
    <property type="match status" value="1"/>
</dbReference>
<keyword evidence="2 3" id="KW-0663">Pyridoxal phosphate</keyword>
<dbReference type="GO" id="GO:0005829">
    <property type="term" value="C:cytosol"/>
    <property type="evidence" value="ECO:0007669"/>
    <property type="project" value="TreeGrafter"/>
</dbReference>
<dbReference type="OrthoDB" id="10261433at2759"/>
<dbReference type="SUPFAM" id="SSF53383">
    <property type="entry name" value="PLP-dependent transferases"/>
    <property type="match status" value="1"/>
</dbReference>
<dbReference type="Pfam" id="PF00202">
    <property type="entry name" value="Aminotran_3"/>
    <property type="match status" value="1"/>
</dbReference>
<dbReference type="InterPro" id="IPR015422">
    <property type="entry name" value="PyrdxlP-dep_Trfase_small"/>
</dbReference>
<dbReference type="GO" id="GO:0030170">
    <property type="term" value="F:pyridoxal phosphate binding"/>
    <property type="evidence" value="ECO:0007669"/>
    <property type="project" value="InterPro"/>
</dbReference>
<comment type="caution">
    <text evidence="4">The sequence shown here is derived from an EMBL/GenBank/DDBJ whole genome shotgun (WGS) entry which is preliminary data.</text>
</comment>
<keyword evidence="5" id="KW-1185">Reference proteome</keyword>
<dbReference type="PANTHER" id="PTHR43094:SF1">
    <property type="entry name" value="AMINOTRANSFERASE CLASS-III"/>
    <property type="match status" value="1"/>
</dbReference>
<evidence type="ECO:0000256" key="2">
    <source>
        <dbReference type="ARBA" id="ARBA00022898"/>
    </source>
</evidence>
<proteinExistence type="inferred from homology"/>
<dbReference type="PANTHER" id="PTHR43094">
    <property type="entry name" value="AMINOTRANSFERASE"/>
    <property type="match status" value="1"/>
</dbReference>
<keyword evidence="4" id="KW-0032">Aminotransferase</keyword>
<organism evidence="4 5">
    <name type="scientific">Naematelia encephala</name>
    <dbReference type="NCBI Taxonomy" id="71784"/>
    <lineage>
        <taxon>Eukaryota</taxon>
        <taxon>Fungi</taxon>
        <taxon>Dikarya</taxon>
        <taxon>Basidiomycota</taxon>
        <taxon>Agaricomycotina</taxon>
        <taxon>Tremellomycetes</taxon>
        <taxon>Tremellales</taxon>
        <taxon>Naemateliaceae</taxon>
        <taxon>Naematelia</taxon>
    </lineage>
</organism>
<dbReference type="AlphaFoldDB" id="A0A1Y2AKP4"/>
<name>A0A1Y2AKP4_9TREE</name>
<dbReference type="Gene3D" id="3.90.1150.10">
    <property type="entry name" value="Aspartate Aminotransferase, domain 1"/>
    <property type="match status" value="1"/>
</dbReference>
<gene>
    <name evidence="4" type="ORF">BCR39DRAFT_583560</name>
</gene>
<dbReference type="CDD" id="cd00610">
    <property type="entry name" value="OAT_like"/>
    <property type="match status" value="1"/>
</dbReference>
<evidence type="ECO:0000313" key="4">
    <source>
        <dbReference type="EMBL" id="ORY23123.1"/>
    </source>
</evidence>
<sequence length="465" mass="50087">MSPVRIDDNQGSCLLYRDLHGQKPETVVEAQGSYLYLDDGRKILDACAGAAVASIGHGDQRVIQAVAAQMTTLSYHHTSRLTNPAAERLGRMLVGHRPGGLSHAIFLSSGSEANESAIKLARQYYVELGEPDRVHIISRNNSYHGNSIGCVSLTGIPSRRRHFEPILMTHMSRVSPCYPYRYKHEEESDEDYAERLGAELEEEILRVGEGKVAAFFAETVGGAAAGNLTPVPGYFKAIRRVCDKYGVLLILDEIMCGMGRTGKMHAWEWEGVVPDIQTIGKGLNGGYQALSAVLIQQSVVDVLARGSGAFANGQTFQCHPAAAAAGIAVLSIFESDSVVATCAKRVEQLRQALIDQLGDHPNVGDIRGRGLFLSIEFVADRKTKATFPKDLPLAAMLDNAIFQRGVSVYSGFGKGTADGVVGDHILFSPPLNISSQEIAELVTAVKAGIEDVFALPVVQEALVQA</sequence>
<dbReference type="InterPro" id="IPR015424">
    <property type="entry name" value="PyrdxlP-dep_Trfase"/>
</dbReference>
<keyword evidence="4" id="KW-0808">Transferase</keyword>
<protein>
    <submittedName>
        <fullName evidence="4">Aminotransferase class-III</fullName>
    </submittedName>
</protein>
<dbReference type="InterPro" id="IPR005814">
    <property type="entry name" value="Aminotrans_3"/>
</dbReference>
<dbReference type="Proteomes" id="UP000193986">
    <property type="component" value="Unassembled WGS sequence"/>
</dbReference>